<keyword evidence="2" id="KW-0285">Flavoprotein</keyword>
<dbReference type="InterPro" id="IPR028202">
    <property type="entry name" value="Reductase_C"/>
</dbReference>
<evidence type="ECO:0000259" key="5">
    <source>
        <dbReference type="Pfam" id="PF07992"/>
    </source>
</evidence>
<dbReference type="PANTHER" id="PTHR43557:SF2">
    <property type="entry name" value="RIESKE DOMAIN-CONTAINING PROTEIN-RELATED"/>
    <property type="match status" value="1"/>
</dbReference>
<dbReference type="GO" id="GO:0016651">
    <property type="term" value="F:oxidoreductase activity, acting on NAD(P)H"/>
    <property type="evidence" value="ECO:0007669"/>
    <property type="project" value="TreeGrafter"/>
</dbReference>
<dbReference type="InterPro" id="IPR023753">
    <property type="entry name" value="FAD/NAD-binding_dom"/>
</dbReference>
<dbReference type="PRINTS" id="PR00411">
    <property type="entry name" value="PNDRDTASEI"/>
</dbReference>
<sequence length="343" mass="36599">MASSVTGLDRVKQQIQLADKTKHKYSHLILATGARPRQLSCPGASLGNIMALRSLADADRLRAGLATKKNLVIIGGGYVGLECAATAIKQGLNVTLLEAEERLLARVTGPQLAGFFADIHQKAGVDIRLASKASGFVGDKDVQGVVLETGEVLPADLVLVGIGVVPNQELAKKAGIDCDNGIIVDDLCRSSDERVFAIGDVSYHPNAIYQSNWRLESVHNAIEQGKTAALCIAGKAKPYAQVPWFWSDQYDLKLQMAGINTGYDQVIIRGEMTSGSFAVFYLKDRVLLACDAVNSPAEYMGSRLLIGKQAMPDPASLADISIAMKELMNNACGNKTTANPIGD</sequence>
<feature type="domain" description="FAD/NAD(P)-binding" evidence="5">
    <location>
        <begin position="3"/>
        <end position="225"/>
    </location>
</feature>
<evidence type="ECO:0000313" key="7">
    <source>
        <dbReference type="EMBL" id="VAV87639.1"/>
    </source>
</evidence>
<dbReference type="InterPro" id="IPR016156">
    <property type="entry name" value="FAD/NAD-linked_Rdtase_dimer_sf"/>
</dbReference>
<organism evidence="7">
    <name type="scientific">hydrothermal vent metagenome</name>
    <dbReference type="NCBI Taxonomy" id="652676"/>
    <lineage>
        <taxon>unclassified sequences</taxon>
        <taxon>metagenomes</taxon>
        <taxon>ecological metagenomes</taxon>
    </lineage>
</organism>
<name>A0A3B0R614_9ZZZZ</name>
<dbReference type="PRINTS" id="PR00368">
    <property type="entry name" value="FADPNR"/>
</dbReference>
<dbReference type="Pfam" id="PF14759">
    <property type="entry name" value="Reductase_C"/>
    <property type="match status" value="1"/>
</dbReference>
<reference evidence="7" key="1">
    <citation type="submission" date="2018-06" db="EMBL/GenBank/DDBJ databases">
        <authorList>
            <person name="Zhirakovskaya E."/>
        </authorList>
    </citation>
    <scope>NUCLEOTIDE SEQUENCE</scope>
</reference>
<proteinExistence type="predicted"/>
<protein>
    <submittedName>
        <fullName evidence="7">Ferredoxin reductase</fullName>
    </submittedName>
</protein>
<keyword evidence="4" id="KW-0560">Oxidoreductase</keyword>
<dbReference type="AlphaFoldDB" id="A0A3B0R614"/>
<gene>
    <name evidence="7" type="ORF">MNBD_ALPHA06-160</name>
</gene>
<evidence type="ECO:0000256" key="4">
    <source>
        <dbReference type="ARBA" id="ARBA00023002"/>
    </source>
</evidence>
<comment type="cofactor">
    <cofactor evidence="1">
        <name>FAD</name>
        <dbReference type="ChEBI" id="CHEBI:57692"/>
    </cofactor>
</comment>
<dbReference type="Pfam" id="PF07992">
    <property type="entry name" value="Pyr_redox_2"/>
    <property type="match status" value="1"/>
</dbReference>
<evidence type="ECO:0000256" key="3">
    <source>
        <dbReference type="ARBA" id="ARBA00022827"/>
    </source>
</evidence>
<keyword evidence="3" id="KW-0274">FAD</keyword>
<dbReference type="Gene3D" id="3.30.390.30">
    <property type="match status" value="1"/>
</dbReference>
<dbReference type="InterPro" id="IPR050446">
    <property type="entry name" value="FAD-oxidoreductase/Apoptosis"/>
</dbReference>
<dbReference type="PANTHER" id="PTHR43557">
    <property type="entry name" value="APOPTOSIS-INDUCING FACTOR 1"/>
    <property type="match status" value="1"/>
</dbReference>
<feature type="domain" description="Reductase C-terminal" evidence="6">
    <location>
        <begin position="244"/>
        <end position="328"/>
    </location>
</feature>
<dbReference type="Gene3D" id="3.50.50.60">
    <property type="entry name" value="FAD/NAD(P)-binding domain"/>
    <property type="match status" value="2"/>
</dbReference>
<dbReference type="SUPFAM" id="SSF55424">
    <property type="entry name" value="FAD/NAD-linked reductases, dimerisation (C-terminal) domain"/>
    <property type="match status" value="1"/>
</dbReference>
<dbReference type="InterPro" id="IPR036188">
    <property type="entry name" value="FAD/NAD-bd_sf"/>
</dbReference>
<dbReference type="GO" id="GO:0005737">
    <property type="term" value="C:cytoplasm"/>
    <property type="evidence" value="ECO:0007669"/>
    <property type="project" value="TreeGrafter"/>
</dbReference>
<dbReference type="SUPFAM" id="SSF51905">
    <property type="entry name" value="FAD/NAD(P)-binding domain"/>
    <property type="match status" value="1"/>
</dbReference>
<evidence type="ECO:0000256" key="2">
    <source>
        <dbReference type="ARBA" id="ARBA00022630"/>
    </source>
</evidence>
<evidence type="ECO:0000259" key="6">
    <source>
        <dbReference type="Pfam" id="PF14759"/>
    </source>
</evidence>
<evidence type="ECO:0000256" key="1">
    <source>
        <dbReference type="ARBA" id="ARBA00001974"/>
    </source>
</evidence>
<accession>A0A3B0R614</accession>
<dbReference type="EMBL" id="UOEE01000044">
    <property type="protein sequence ID" value="VAV87639.1"/>
    <property type="molecule type" value="Genomic_DNA"/>
</dbReference>